<keyword evidence="3" id="KW-0804">Transcription</keyword>
<dbReference type="InterPro" id="IPR011051">
    <property type="entry name" value="RmlC_Cupin_sf"/>
</dbReference>
<evidence type="ECO:0000256" key="3">
    <source>
        <dbReference type="ARBA" id="ARBA00023163"/>
    </source>
</evidence>
<dbReference type="Gene3D" id="2.60.120.10">
    <property type="entry name" value="Jelly Rolls"/>
    <property type="match status" value="1"/>
</dbReference>
<dbReference type="GO" id="GO:0043565">
    <property type="term" value="F:sequence-specific DNA binding"/>
    <property type="evidence" value="ECO:0007669"/>
    <property type="project" value="InterPro"/>
</dbReference>
<evidence type="ECO:0000313" key="6">
    <source>
        <dbReference type="Proteomes" id="UP001141950"/>
    </source>
</evidence>
<dbReference type="AlphaFoldDB" id="A0A9X2S8R0"/>
<dbReference type="SUPFAM" id="SSF46689">
    <property type="entry name" value="Homeodomain-like"/>
    <property type="match status" value="2"/>
</dbReference>
<dbReference type="SUPFAM" id="SSF51182">
    <property type="entry name" value="RmlC-like cupins"/>
    <property type="match status" value="1"/>
</dbReference>
<gene>
    <name evidence="5" type="ORF">NQZ67_12245</name>
</gene>
<dbReference type="PANTHER" id="PTHR43280:SF34">
    <property type="entry name" value="ARAC-FAMILY TRANSCRIPTIONAL REGULATOR"/>
    <property type="match status" value="1"/>
</dbReference>
<dbReference type="SMART" id="SM00342">
    <property type="entry name" value="HTH_ARAC"/>
    <property type="match status" value="1"/>
</dbReference>
<name>A0A9X2S8R0_9BACL</name>
<dbReference type="Pfam" id="PF02311">
    <property type="entry name" value="AraC_binding"/>
    <property type="match status" value="1"/>
</dbReference>
<keyword evidence="1" id="KW-0805">Transcription regulation</keyword>
<dbReference type="EMBL" id="JANIPJ010000007">
    <property type="protein sequence ID" value="MCR2804649.1"/>
    <property type="molecule type" value="Genomic_DNA"/>
</dbReference>
<proteinExistence type="predicted"/>
<dbReference type="InterPro" id="IPR003313">
    <property type="entry name" value="AraC-bd"/>
</dbReference>
<feature type="domain" description="HTH araC/xylS-type" evidence="4">
    <location>
        <begin position="174"/>
        <end position="273"/>
    </location>
</feature>
<dbReference type="RefSeq" id="WP_257445810.1">
    <property type="nucleotide sequence ID" value="NZ_JANIPJ010000007.1"/>
</dbReference>
<evidence type="ECO:0000256" key="2">
    <source>
        <dbReference type="ARBA" id="ARBA00023125"/>
    </source>
</evidence>
<dbReference type="InterPro" id="IPR018062">
    <property type="entry name" value="HTH_AraC-typ_CS"/>
</dbReference>
<protein>
    <submittedName>
        <fullName evidence="5">AraC family transcriptional regulator</fullName>
    </submittedName>
</protein>
<dbReference type="Proteomes" id="UP001141950">
    <property type="component" value="Unassembled WGS sequence"/>
</dbReference>
<keyword evidence="6" id="KW-1185">Reference proteome</keyword>
<organism evidence="5 6">
    <name type="scientific">Paenibacillus soyae</name>
    <dbReference type="NCBI Taxonomy" id="2969249"/>
    <lineage>
        <taxon>Bacteria</taxon>
        <taxon>Bacillati</taxon>
        <taxon>Bacillota</taxon>
        <taxon>Bacilli</taxon>
        <taxon>Bacillales</taxon>
        <taxon>Paenibacillaceae</taxon>
        <taxon>Paenibacillus</taxon>
    </lineage>
</organism>
<evidence type="ECO:0000259" key="4">
    <source>
        <dbReference type="PROSITE" id="PS01124"/>
    </source>
</evidence>
<evidence type="ECO:0000256" key="1">
    <source>
        <dbReference type="ARBA" id="ARBA00023015"/>
    </source>
</evidence>
<dbReference type="Pfam" id="PF12833">
    <property type="entry name" value="HTH_18"/>
    <property type="match status" value="1"/>
</dbReference>
<sequence>MEYAYKLIELQENLPIRLVMHRRRSYSYHWHKELEVFVVLEGSVVIETTKARYTLREGDILIMNSNEIHASHCPGYADAILIVQMDLAFLKPFGYDFSQIIVQRERWIDPETVRRIKRGLASIVLEMCRKEKGYQAQVMSHVYQFISDLLRRVPHRTRLDAPDIMSAVDFNRLNRIIAYVNDNYHLPISLKDVAKEEFLSAYYLSHFFKDKVGLTFSECLNRVRLQKAVELLLSESSMTVTELALSVGFPNVKSFNRCFRNKYQMSPFRYKKTILGSAGEAGSELGGLAGSSAEAQQHQDLYSGFIIEKIQRLF</sequence>
<dbReference type="GO" id="GO:0003700">
    <property type="term" value="F:DNA-binding transcription factor activity"/>
    <property type="evidence" value="ECO:0007669"/>
    <property type="project" value="InterPro"/>
</dbReference>
<dbReference type="InterPro" id="IPR018060">
    <property type="entry name" value="HTH_AraC"/>
</dbReference>
<dbReference type="PROSITE" id="PS01124">
    <property type="entry name" value="HTH_ARAC_FAMILY_2"/>
    <property type="match status" value="1"/>
</dbReference>
<keyword evidence="2" id="KW-0238">DNA-binding</keyword>
<dbReference type="InterPro" id="IPR014710">
    <property type="entry name" value="RmlC-like_jellyroll"/>
</dbReference>
<dbReference type="PROSITE" id="PS00041">
    <property type="entry name" value="HTH_ARAC_FAMILY_1"/>
    <property type="match status" value="1"/>
</dbReference>
<dbReference type="CDD" id="cd02208">
    <property type="entry name" value="cupin_RmlC-like"/>
    <property type="match status" value="1"/>
</dbReference>
<comment type="caution">
    <text evidence="5">The sequence shown here is derived from an EMBL/GenBank/DDBJ whole genome shotgun (WGS) entry which is preliminary data.</text>
</comment>
<dbReference type="Gene3D" id="1.10.10.60">
    <property type="entry name" value="Homeodomain-like"/>
    <property type="match status" value="2"/>
</dbReference>
<dbReference type="PANTHER" id="PTHR43280">
    <property type="entry name" value="ARAC-FAMILY TRANSCRIPTIONAL REGULATOR"/>
    <property type="match status" value="1"/>
</dbReference>
<evidence type="ECO:0000313" key="5">
    <source>
        <dbReference type="EMBL" id="MCR2804649.1"/>
    </source>
</evidence>
<reference evidence="5" key="1">
    <citation type="submission" date="2022-08" db="EMBL/GenBank/DDBJ databases">
        <title>The genomic sequence of strain Paenibacillus sp. SCIV0701.</title>
        <authorList>
            <person name="Zhao H."/>
        </authorList>
    </citation>
    <scope>NUCLEOTIDE SEQUENCE</scope>
    <source>
        <strain evidence="5">SCIV0701</strain>
    </source>
</reference>
<accession>A0A9X2S8R0</accession>
<dbReference type="InterPro" id="IPR009057">
    <property type="entry name" value="Homeodomain-like_sf"/>
</dbReference>